<organism evidence="1 2">
    <name type="scientific">Nephila pilipes</name>
    <name type="common">Giant wood spider</name>
    <name type="synonym">Nephila maculata</name>
    <dbReference type="NCBI Taxonomy" id="299642"/>
    <lineage>
        <taxon>Eukaryota</taxon>
        <taxon>Metazoa</taxon>
        <taxon>Ecdysozoa</taxon>
        <taxon>Arthropoda</taxon>
        <taxon>Chelicerata</taxon>
        <taxon>Arachnida</taxon>
        <taxon>Araneae</taxon>
        <taxon>Araneomorphae</taxon>
        <taxon>Entelegynae</taxon>
        <taxon>Araneoidea</taxon>
        <taxon>Nephilidae</taxon>
        <taxon>Nephila</taxon>
    </lineage>
</organism>
<accession>A0A8X6MSP4</accession>
<dbReference type="Proteomes" id="UP000887013">
    <property type="component" value="Unassembled WGS sequence"/>
</dbReference>
<dbReference type="AlphaFoldDB" id="A0A8X6MSP4"/>
<dbReference type="EMBL" id="BMAW01096694">
    <property type="protein sequence ID" value="GFS75982.1"/>
    <property type="molecule type" value="Genomic_DNA"/>
</dbReference>
<reference evidence="1" key="1">
    <citation type="submission" date="2020-08" db="EMBL/GenBank/DDBJ databases">
        <title>Multicomponent nature underlies the extraordinary mechanical properties of spider dragline silk.</title>
        <authorList>
            <person name="Kono N."/>
            <person name="Nakamura H."/>
            <person name="Mori M."/>
            <person name="Yoshida Y."/>
            <person name="Ohtoshi R."/>
            <person name="Malay A.D."/>
            <person name="Moran D.A.P."/>
            <person name="Tomita M."/>
            <person name="Numata K."/>
            <person name="Arakawa K."/>
        </authorList>
    </citation>
    <scope>NUCLEOTIDE SEQUENCE</scope>
</reference>
<name>A0A8X6MSP4_NEPPI</name>
<feature type="non-terminal residue" evidence="1">
    <location>
        <position position="1"/>
    </location>
</feature>
<keyword evidence="2" id="KW-1185">Reference proteome</keyword>
<evidence type="ECO:0000313" key="1">
    <source>
        <dbReference type="EMBL" id="GFS75982.1"/>
    </source>
</evidence>
<comment type="caution">
    <text evidence="1">The sequence shown here is derived from an EMBL/GenBank/DDBJ whole genome shotgun (WGS) entry which is preliminary data.</text>
</comment>
<gene>
    <name evidence="1" type="ORF">NPIL_21221</name>
</gene>
<proteinExistence type="predicted"/>
<sequence length="70" mass="7648">GVVMWMTPPQEIVLFRLANAAYQKALSLFPEEPGTWVFGESASPTFSRSPIRTRGTCAPCSEGREQQCGA</sequence>
<evidence type="ECO:0000313" key="2">
    <source>
        <dbReference type="Proteomes" id="UP000887013"/>
    </source>
</evidence>
<protein>
    <submittedName>
        <fullName evidence="1">Uncharacterized protein</fullName>
    </submittedName>
</protein>